<proteinExistence type="predicted"/>
<dbReference type="Proteomes" id="UP000525652">
    <property type="component" value="Unassembled WGS sequence"/>
</dbReference>
<dbReference type="AlphaFoldDB" id="A0A7X1E448"/>
<dbReference type="RefSeq" id="WP_185692470.1">
    <property type="nucleotide sequence ID" value="NZ_JACHVA010000075.1"/>
</dbReference>
<keyword evidence="2" id="KW-1185">Reference proteome</keyword>
<gene>
    <name evidence="1" type="ORF">H5P30_08225</name>
</gene>
<evidence type="ECO:0000313" key="1">
    <source>
        <dbReference type="EMBL" id="MBC2601761.1"/>
    </source>
</evidence>
<accession>A0A7X1E448</accession>
<dbReference type="EMBL" id="JACHVA010000075">
    <property type="protein sequence ID" value="MBC2601761.1"/>
    <property type="molecule type" value="Genomic_DNA"/>
</dbReference>
<comment type="caution">
    <text evidence="1">The sequence shown here is derived from an EMBL/GenBank/DDBJ whole genome shotgun (WGS) entry which is preliminary data.</text>
</comment>
<sequence>MIRKSAAEARVKLADILVAAGFDSKKVLRAIDYPRATGGSMQAGGSKGAIVKITSEGWRTKASYPMKSLHSAKNTDCEEASAVIAERSGPLLYSGDLPAQWKAGGKKMFPMARCNVNVTKLIKDADYIVIRYSWEDVGGRDLDTRTANLTPGASDFGQDVGWSRGEPVGDGSRKTDYLLWAGDNTLEIGEEAVRVDLKKLREDLPDAAIDFRLRAFWYGEIGTGDITVDFEVYQGQVIKDGTNFVPGAGARQLGNISFGVNISTQESADIDGEDIPIDVTAVLNQEISKSSNAYFYVAPPEPWPIPEHLKTNEPISG</sequence>
<organism evidence="1 2">
    <name type="scientific">Puniceicoccus vermicola</name>
    <dbReference type="NCBI Taxonomy" id="388746"/>
    <lineage>
        <taxon>Bacteria</taxon>
        <taxon>Pseudomonadati</taxon>
        <taxon>Verrucomicrobiota</taxon>
        <taxon>Opitutia</taxon>
        <taxon>Puniceicoccales</taxon>
        <taxon>Puniceicoccaceae</taxon>
        <taxon>Puniceicoccus</taxon>
    </lineage>
</organism>
<name>A0A7X1E448_9BACT</name>
<evidence type="ECO:0000313" key="2">
    <source>
        <dbReference type="Proteomes" id="UP000525652"/>
    </source>
</evidence>
<protein>
    <submittedName>
        <fullName evidence="1">Uncharacterized protein</fullName>
    </submittedName>
</protein>
<reference evidence="1 2" key="1">
    <citation type="submission" date="2020-07" db="EMBL/GenBank/DDBJ databases">
        <authorList>
            <person name="Feng X."/>
        </authorList>
    </citation>
    <scope>NUCLEOTIDE SEQUENCE [LARGE SCALE GENOMIC DNA]</scope>
    <source>
        <strain evidence="1 2">JCM14086</strain>
    </source>
</reference>